<dbReference type="SUPFAM" id="SSF53756">
    <property type="entry name" value="UDP-Glycosyltransferase/glycogen phosphorylase"/>
    <property type="match status" value="1"/>
</dbReference>
<dbReference type="Gene3D" id="3.40.50.2000">
    <property type="entry name" value="Glycogen Phosphorylase B"/>
    <property type="match status" value="2"/>
</dbReference>
<dbReference type="InterPro" id="IPR001296">
    <property type="entry name" value="Glyco_trans_1"/>
</dbReference>
<sequence length="368" mass="40818">MTNEKINILYVIDSLTHGGTERQLAELIRNLDRNRFTPHLCTLKPSQGLFDELDVPKLCLNFSSFASMKIFGVEKNLSQFIHRNKIQIVQTFFQDPFLLAALIKPLNQYRLIGSFRDLGFWRTPSESRKMRFSYPFYDGFIANSEAVKESFAACDGIDGDRITVIYNGFDLSAIADTPVPTSTVPIIGIVANLNRPVKRVKDFILAAGKVHCTNPDVLFVVIGGGHLQKELQELALQSGIAGCTTFTGMISNPIQQVLGFTVGVITSETEGFCNAIIEYMACGIPVVATRAGGNVELISDGENGYLYEVGNTDELADRLLLLLADRNNCTRIGSANALKVRNQYSMGQMIEAHQKFYSSLTRDISHER</sequence>
<organism evidence="3 4">
    <name type="scientific">Geoanaerobacter pelophilus</name>
    <dbReference type="NCBI Taxonomy" id="60036"/>
    <lineage>
        <taxon>Bacteria</taxon>
        <taxon>Pseudomonadati</taxon>
        <taxon>Thermodesulfobacteriota</taxon>
        <taxon>Desulfuromonadia</taxon>
        <taxon>Geobacterales</taxon>
        <taxon>Geobacteraceae</taxon>
        <taxon>Geoanaerobacter</taxon>
    </lineage>
</organism>
<dbReference type="Pfam" id="PF00534">
    <property type="entry name" value="Glycos_transf_1"/>
    <property type="match status" value="1"/>
</dbReference>
<evidence type="ECO:0000313" key="3">
    <source>
        <dbReference type="EMBL" id="MBT0662726.1"/>
    </source>
</evidence>
<evidence type="ECO:0000259" key="1">
    <source>
        <dbReference type="Pfam" id="PF00534"/>
    </source>
</evidence>
<reference evidence="3 4" key="1">
    <citation type="submission" date="2021-05" db="EMBL/GenBank/DDBJ databases">
        <title>The draft genome of Geobacter pelophilus DSM 12255.</title>
        <authorList>
            <person name="Xu Z."/>
            <person name="Masuda Y."/>
            <person name="Itoh H."/>
            <person name="Senoo K."/>
        </authorList>
    </citation>
    <scope>NUCLEOTIDE SEQUENCE [LARGE SCALE GENOMIC DNA]</scope>
    <source>
        <strain evidence="3 4">DSM 12255</strain>
    </source>
</reference>
<dbReference type="EC" id="2.4.-.-" evidence="3"/>
<proteinExistence type="predicted"/>
<protein>
    <submittedName>
        <fullName evidence="3">Glycosyltransferase</fullName>
        <ecNumber evidence="3">2.4.-.-</ecNumber>
    </submittedName>
</protein>
<dbReference type="Pfam" id="PF13439">
    <property type="entry name" value="Glyco_transf_4"/>
    <property type="match status" value="1"/>
</dbReference>
<comment type="caution">
    <text evidence="3">The sequence shown here is derived from an EMBL/GenBank/DDBJ whole genome shotgun (WGS) entry which is preliminary data.</text>
</comment>
<evidence type="ECO:0000313" key="4">
    <source>
        <dbReference type="Proteomes" id="UP000811899"/>
    </source>
</evidence>
<dbReference type="RefSeq" id="WP_214169527.1">
    <property type="nucleotide sequence ID" value="NZ_JAHCVJ010000001.1"/>
</dbReference>
<keyword evidence="3" id="KW-0328">Glycosyltransferase</keyword>
<dbReference type="PANTHER" id="PTHR12526:SF630">
    <property type="entry name" value="GLYCOSYLTRANSFERASE"/>
    <property type="match status" value="1"/>
</dbReference>
<feature type="domain" description="Glycosyltransferase subfamily 4-like N-terminal" evidence="2">
    <location>
        <begin position="18"/>
        <end position="172"/>
    </location>
</feature>
<dbReference type="AlphaFoldDB" id="A0AAW4L644"/>
<keyword evidence="3" id="KW-0808">Transferase</keyword>
<name>A0AAW4L644_9BACT</name>
<gene>
    <name evidence="3" type="ORF">KI809_00280</name>
</gene>
<accession>A0AAW4L644</accession>
<dbReference type="EMBL" id="JAHCVJ010000001">
    <property type="protein sequence ID" value="MBT0662726.1"/>
    <property type="molecule type" value="Genomic_DNA"/>
</dbReference>
<dbReference type="PANTHER" id="PTHR12526">
    <property type="entry name" value="GLYCOSYLTRANSFERASE"/>
    <property type="match status" value="1"/>
</dbReference>
<dbReference type="GO" id="GO:0016757">
    <property type="term" value="F:glycosyltransferase activity"/>
    <property type="evidence" value="ECO:0007669"/>
    <property type="project" value="UniProtKB-KW"/>
</dbReference>
<keyword evidence="4" id="KW-1185">Reference proteome</keyword>
<dbReference type="InterPro" id="IPR028098">
    <property type="entry name" value="Glyco_trans_4-like_N"/>
</dbReference>
<dbReference type="Proteomes" id="UP000811899">
    <property type="component" value="Unassembled WGS sequence"/>
</dbReference>
<evidence type="ECO:0000259" key="2">
    <source>
        <dbReference type="Pfam" id="PF13439"/>
    </source>
</evidence>
<feature type="domain" description="Glycosyl transferase family 1" evidence="1">
    <location>
        <begin position="184"/>
        <end position="335"/>
    </location>
</feature>